<dbReference type="EMBL" id="JAACJL010000002">
    <property type="protein sequence ID" value="KAF4622409.1"/>
    <property type="molecule type" value="Genomic_DNA"/>
</dbReference>
<dbReference type="GO" id="GO:0030248">
    <property type="term" value="F:cellulose binding"/>
    <property type="evidence" value="ECO:0007669"/>
    <property type="project" value="UniProtKB-UniRule"/>
</dbReference>
<organism evidence="5 6">
    <name type="scientific">Agrocybe pediades</name>
    <dbReference type="NCBI Taxonomy" id="84607"/>
    <lineage>
        <taxon>Eukaryota</taxon>
        <taxon>Fungi</taxon>
        <taxon>Dikarya</taxon>
        <taxon>Basidiomycota</taxon>
        <taxon>Agaricomycotina</taxon>
        <taxon>Agaricomycetes</taxon>
        <taxon>Agaricomycetidae</taxon>
        <taxon>Agaricales</taxon>
        <taxon>Agaricineae</taxon>
        <taxon>Strophariaceae</taxon>
        <taxon>Agrocybe</taxon>
    </lineage>
</organism>
<dbReference type="Gene3D" id="2.70.50.70">
    <property type="match status" value="1"/>
</dbReference>
<comment type="catalytic activity">
    <reaction evidence="2">
        <text>[(1-&gt;4)-beta-D-glucosyl]n+m + reduced acceptor + O2 = 4-dehydro-beta-D-glucosyl-[(1-&gt;4)-beta-D-glucosyl]n-1 + [(1-&gt;4)-beta-D-glucosyl]m + acceptor + H2O.</text>
        <dbReference type="EC" id="1.14.99.56"/>
    </reaction>
</comment>
<dbReference type="GO" id="GO:0030245">
    <property type="term" value="P:cellulose catabolic process"/>
    <property type="evidence" value="ECO:0007669"/>
    <property type="project" value="UniProtKB-UniRule"/>
</dbReference>
<name>A0A8H4VWE5_9AGAR</name>
<protein>
    <recommendedName>
        <fullName evidence="2">AA9 family lytic polysaccharide monooxygenase</fullName>
        <ecNumber evidence="2">1.14.99.56</ecNumber>
    </recommendedName>
    <alternativeName>
        <fullName evidence="2">Endo-beta-1,4-glucanase</fullName>
    </alternativeName>
    <alternativeName>
        <fullName evidence="2">Glycosyl hydrolase 61 family protein</fullName>
    </alternativeName>
</protein>
<evidence type="ECO:0000256" key="1">
    <source>
        <dbReference type="ARBA" id="ARBA00023157"/>
    </source>
</evidence>
<keyword evidence="2" id="KW-0136">Cellulose degradation</keyword>
<comment type="caution">
    <text evidence="5">The sequence shown here is derived from an EMBL/GenBank/DDBJ whole genome shotgun (WGS) entry which is preliminary data.</text>
</comment>
<keyword evidence="2" id="KW-0119">Carbohydrate metabolism</keyword>
<keyword evidence="2" id="KW-0624">Polysaccharide degradation</keyword>
<dbReference type="InterPro" id="IPR005103">
    <property type="entry name" value="AA9_LPMO"/>
</dbReference>
<evidence type="ECO:0000256" key="2">
    <source>
        <dbReference type="RuleBase" id="RU368122"/>
    </source>
</evidence>
<comment type="domain">
    <text evidence="2">Has a modular structure: an endo-beta-1,4-glucanase catalytic module at the N-terminus, a linker rich in serines and threonines, and a C-terminal carbohydrate-binding module (CBM).</text>
</comment>
<sequence>MRPIHLAALVILTHTAAGHYIFDTLIYGSKVSTKCIRKPAENAPVHKFNETEITCNIDTSNATQTLSIPAGRKVTFKLGENKTIYHPGPVSIYMGKAPHKAIDWDGSGKQWFKIAEWGATFNPFKFISMDKSAFNVTIPKQVPSGEYLLRIEHIALHNPGYPEFFVSCAQVKITGGGKGKPTKVSIPGYVSEKDPGLMMDIYWPVPTSYTVPGPPVYKGDNVEKKDRFPTFVDNSQPDRY</sequence>
<proteinExistence type="predicted"/>
<evidence type="ECO:0000256" key="3">
    <source>
        <dbReference type="SAM" id="SignalP"/>
    </source>
</evidence>
<feature type="signal peptide" evidence="3">
    <location>
        <begin position="1"/>
        <end position="18"/>
    </location>
</feature>
<gene>
    <name evidence="5" type="ORF">D9613_009280</name>
</gene>
<reference evidence="5 6" key="1">
    <citation type="submission" date="2019-12" db="EMBL/GenBank/DDBJ databases">
        <authorList>
            <person name="Floudas D."/>
            <person name="Bentzer J."/>
            <person name="Ahren D."/>
            <person name="Johansson T."/>
            <person name="Persson P."/>
            <person name="Tunlid A."/>
        </authorList>
    </citation>
    <scope>NUCLEOTIDE SEQUENCE [LARGE SCALE GENOMIC DNA]</scope>
    <source>
        <strain evidence="5 6">CBS 102.39</strain>
    </source>
</reference>
<keyword evidence="2" id="KW-0964">Secreted</keyword>
<keyword evidence="6" id="KW-1185">Reference proteome</keyword>
<evidence type="ECO:0000259" key="4">
    <source>
        <dbReference type="Pfam" id="PF03443"/>
    </source>
</evidence>
<dbReference type="AlphaFoldDB" id="A0A8H4VWE5"/>
<dbReference type="Pfam" id="PF03443">
    <property type="entry name" value="AA9"/>
    <property type="match status" value="1"/>
</dbReference>
<dbReference type="CDD" id="cd21175">
    <property type="entry name" value="LPMO_AA9"/>
    <property type="match status" value="1"/>
</dbReference>
<dbReference type="GO" id="GO:0008810">
    <property type="term" value="F:cellulase activity"/>
    <property type="evidence" value="ECO:0007669"/>
    <property type="project" value="UniProtKB-UniRule"/>
</dbReference>
<evidence type="ECO:0000313" key="5">
    <source>
        <dbReference type="EMBL" id="KAF4622409.1"/>
    </source>
</evidence>
<dbReference type="GO" id="GO:0005576">
    <property type="term" value="C:extracellular region"/>
    <property type="evidence" value="ECO:0007669"/>
    <property type="project" value="UniProtKB-SubCell"/>
</dbReference>
<dbReference type="PANTHER" id="PTHR33353:SF11">
    <property type="entry name" value="GLYCOSYLHYDROLASE FAMILY 61-7 PROTEIN"/>
    <property type="match status" value="1"/>
</dbReference>
<evidence type="ECO:0000313" key="6">
    <source>
        <dbReference type="Proteomes" id="UP000521872"/>
    </source>
</evidence>
<accession>A0A8H4VWE5</accession>
<comment type="subcellular location">
    <subcellularLocation>
        <location evidence="2">Secreted</location>
    </subcellularLocation>
</comment>
<dbReference type="InterPro" id="IPR049892">
    <property type="entry name" value="AA9"/>
</dbReference>
<feature type="domain" description="Auxiliary Activity family 9 catalytic" evidence="4">
    <location>
        <begin position="19"/>
        <end position="209"/>
    </location>
</feature>
<keyword evidence="3" id="KW-0732">Signal</keyword>
<dbReference type="PANTHER" id="PTHR33353">
    <property type="entry name" value="PUTATIVE (AFU_ORTHOLOGUE AFUA_1G12560)-RELATED"/>
    <property type="match status" value="1"/>
</dbReference>
<dbReference type="Proteomes" id="UP000521872">
    <property type="component" value="Unassembled WGS sequence"/>
</dbReference>
<comment type="function">
    <text evidence="2">Lytic polysaccharide monooxygenase (LMPO) that depolymerizes crystalline and amorphous polysaccharides via the oxidation of scissile alpha- or beta-(1-4)-glycosidic bonds, yielding C1 and/or C4 oxidation products. Catalysis by LPMOs requires the reduction of the active-site copper from Cu(II) to Cu(I) by a reducing agent and H(2)O(2) or O(2) as a cosubstrate.</text>
</comment>
<feature type="chain" id="PRO_5034672792" description="AA9 family lytic polysaccharide monooxygenase" evidence="3">
    <location>
        <begin position="19"/>
        <end position="240"/>
    </location>
</feature>
<dbReference type="EC" id="1.14.99.56" evidence="2"/>
<keyword evidence="1 2" id="KW-1015">Disulfide bond</keyword>